<gene>
    <name evidence="7" type="ORF">SLEP1_g12722</name>
</gene>
<organism evidence="7 8">
    <name type="scientific">Rubroshorea leprosula</name>
    <dbReference type="NCBI Taxonomy" id="152421"/>
    <lineage>
        <taxon>Eukaryota</taxon>
        <taxon>Viridiplantae</taxon>
        <taxon>Streptophyta</taxon>
        <taxon>Embryophyta</taxon>
        <taxon>Tracheophyta</taxon>
        <taxon>Spermatophyta</taxon>
        <taxon>Magnoliopsida</taxon>
        <taxon>eudicotyledons</taxon>
        <taxon>Gunneridae</taxon>
        <taxon>Pentapetalae</taxon>
        <taxon>rosids</taxon>
        <taxon>malvids</taxon>
        <taxon>Malvales</taxon>
        <taxon>Dipterocarpaceae</taxon>
        <taxon>Rubroshorea</taxon>
    </lineage>
</organism>
<keyword evidence="1" id="KW-0694">RNA-binding</keyword>
<dbReference type="CDD" id="cd00590">
    <property type="entry name" value="RRM_SF"/>
    <property type="match status" value="1"/>
</dbReference>
<dbReference type="InterPro" id="IPR000504">
    <property type="entry name" value="RRM_dom"/>
</dbReference>
<feature type="domain" description="RRM" evidence="5">
    <location>
        <begin position="44"/>
        <end position="121"/>
    </location>
</feature>
<accession>A0AAV5IP19</accession>
<dbReference type="InterPro" id="IPR026960">
    <property type="entry name" value="RVT-Znf"/>
</dbReference>
<name>A0AAV5IP19_9ROSI</name>
<evidence type="ECO:0000259" key="6">
    <source>
        <dbReference type="PROSITE" id="PS50878"/>
    </source>
</evidence>
<evidence type="ECO:0000313" key="8">
    <source>
        <dbReference type="Proteomes" id="UP001054252"/>
    </source>
</evidence>
<evidence type="ECO:0000256" key="2">
    <source>
        <dbReference type="SAM" id="Coils"/>
    </source>
</evidence>
<evidence type="ECO:0008006" key="9">
    <source>
        <dbReference type="Google" id="ProtNLM"/>
    </source>
</evidence>
<dbReference type="Gene3D" id="3.30.70.330">
    <property type="match status" value="1"/>
</dbReference>
<dbReference type="SUPFAM" id="SSF56672">
    <property type="entry name" value="DNA/RNA polymerases"/>
    <property type="match status" value="1"/>
</dbReference>
<feature type="domain" description="Reverse transcriptase" evidence="6">
    <location>
        <begin position="1051"/>
        <end position="1329"/>
    </location>
</feature>
<dbReference type="PROSITE" id="PS50878">
    <property type="entry name" value="RT_POL"/>
    <property type="match status" value="1"/>
</dbReference>
<evidence type="ECO:0000256" key="4">
    <source>
        <dbReference type="SAM" id="Phobius"/>
    </source>
</evidence>
<dbReference type="Gene3D" id="3.60.10.10">
    <property type="entry name" value="Endonuclease/exonuclease/phosphatase"/>
    <property type="match status" value="1"/>
</dbReference>
<dbReference type="GO" id="GO:0003723">
    <property type="term" value="F:RNA binding"/>
    <property type="evidence" value="ECO:0007669"/>
    <property type="project" value="UniProtKB-UniRule"/>
</dbReference>
<dbReference type="Proteomes" id="UP001054252">
    <property type="component" value="Unassembled WGS sequence"/>
</dbReference>
<dbReference type="InterPro" id="IPR000477">
    <property type="entry name" value="RT_dom"/>
</dbReference>
<evidence type="ECO:0000256" key="3">
    <source>
        <dbReference type="SAM" id="MobiDB-lite"/>
    </source>
</evidence>
<dbReference type="GO" id="GO:0003824">
    <property type="term" value="F:catalytic activity"/>
    <property type="evidence" value="ECO:0007669"/>
    <property type="project" value="InterPro"/>
</dbReference>
<dbReference type="InterPro" id="IPR012677">
    <property type="entry name" value="Nucleotide-bd_a/b_plait_sf"/>
</dbReference>
<evidence type="ECO:0000256" key="1">
    <source>
        <dbReference type="PROSITE-ProRule" id="PRU00176"/>
    </source>
</evidence>
<dbReference type="CDD" id="cd01650">
    <property type="entry name" value="RT_nLTR_like"/>
    <property type="match status" value="1"/>
</dbReference>
<dbReference type="PANTHER" id="PTHR33116:SF75">
    <property type="entry name" value="RIBONUCLEASE H PROTEIN"/>
    <property type="match status" value="1"/>
</dbReference>
<protein>
    <recommendedName>
        <fullName evidence="9">Cysteine-rich receptor-like protein kinase</fullName>
    </recommendedName>
</protein>
<feature type="region of interest" description="Disordered" evidence="3">
    <location>
        <begin position="1"/>
        <end position="22"/>
    </location>
</feature>
<feature type="compositionally biased region" description="Basic residues" evidence="3">
    <location>
        <begin position="1"/>
        <end position="10"/>
    </location>
</feature>
<keyword evidence="8" id="KW-1185">Reference proteome</keyword>
<dbReference type="SMART" id="SM00360">
    <property type="entry name" value="RRM"/>
    <property type="match status" value="1"/>
</dbReference>
<evidence type="ECO:0000313" key="7">
    <source>
        <dbReference type="EMBL" id="GKU99948.1"/>
    </source>
</evidence>
<proteinExistence type="predicted"/>
<feature type="transmembrane region" description="Helical" evidence="4">
    <location>
        <begin position="1725"/>
        <end position="1745"/>
    </location>
</feature>
<dbReference type="PROSITE" id="PS50102">
    <property type="entry name" value="RRM"/>
    <property type="match status" value="1"/>
</dbReference>
<dbReference type="Pfam" id="PF00078">
    <property type="entry name" value="RVT_1"/>
    <property type="match status" value="1"/>
</dbReference>
<evidence type="ECO:0000259" key="5">
    <source>
        <dbReference type="PROSITE" id="PS50102"/>
    </source>
</evidence>
<dbReference type="InterPro" id="IPR036691">
    <property type="entry name" value="Endo/exonu/phosph_ase_sf"/>
</dbReference>
<keyword evidence="4" id="KW-0812">Transmembrane</keyword>
<comment type="caution">
    <text evidence="7">The sequence shown here is derived from an EMBL/GenBank/DDBJ whole genome shotgun (WGS) entry which is preliminary data.</text>
</comment>
<dbReference type="Pfam" id="PF00076">
    <property type="entry name" value="RRM_1"/>
    <property type="match status" value="1"/>
</dbReference>
<dbReference type="SUPFAM" id="SSF56219">
    <property type="entry name" value="DNase I-like"/>
    <property type="match status" value="1"/>
</dbReference>
<sequence length="1792" mass="204798">MERARARGVRARGAAARDDSDSRRWQTYRRREVKDGSDNLGPGRAFFFYNFPETCCAKDLWYHFQRYGRVVDVYVPGRRDKWGKRYGFVRMTGVQSEQEMVRKLNDIWIGSYKVRVKVAEARRRQTSRVRRAPRVLEERKLEHRMDRLVQPGHSYVQAVVGSRPQIRETPSGAGALREKVGQSVVNEAVESPVQNAVRLGLVENISGQSKEKDIVFTPTKEETKWLEGSMVAEVKSVSLISNIQARLDVDGGVITLLPLGGKRVLLTEQVSGCLADYTQHNNDLIDLWFDSVQPWTLASPAGCRLVWLRISGIPLTAWCDRCFQMLGELVGEVVRIHEDTSNKIILGDGRVLVLCSEKGKIVRTVYMEVENQVYEVGLIEEEWRSDPDWWLTDGDRQCESETDSECSILPNGSEDADLILAAKSGGNEDILDEEMLAKEADSNSNRICVTDGSDCKLSETDDIADGYSGPIDCNGLVNKRPGLIEAYGPDANLSPKRNRADIDIRPAAEHDQVLTPILNLENRGATGKRRKNLMECYPQNEAEIGDKSTQWVTARTKQRQRRWKQAQQEAPMKVGESISLSDGCIANRNRVIQREMNLLEVRRMISVGKRLGVQILGNEEEVQSRLLQLEEPVVEQAQGGLMCVWNKASFVKLGEFAGDGFLGIDGVWGPEKVLCHFVNVYAPQDRHKKVRLWDELGNMVMEKGGCWMIAGDFNAVRCPEERRGRTGECPEMEEFNVFIESVGLVDIRLANRRFTWYRPDGSSMSRLDRFLMTEEMYSLGCEWVQQGLKRTVSDHCAVILKSSNADWGPKPFRVLDAWQQHPDFKKAVEGKWRGMEVEGYAGYRCKQKLKLLKEFLKGWNRDVFGDVEAQLEKASAKVEEIDRRNEDFELEEFEVSQRQEGVQEIWDVLRKKEAIWRQKSRCNWARLGDANTRFFHKVANGRKAQNNILGLSCDGRWVEEPKMVKREVAKYFSTLFQGEVWNRPQPAGVSFRQISAEKKEWLERPFSTEEIEDGLRGCEGTKAPGPDGFNFNFLKFAWSVVKEDFVSCFNEFHQNGRLVRGLNSSFLTLIPKKQNPTELKDYRPISLIGCVYKLLAKVLANRLKVVMSEIISETQSAFLGGRQLADSVLALNEVVDEIKKSKQKAFVFKADFAKAYDCVDWAFLDWMMERFGFGPRWRGWMMECLSTARVSVLVNGSPTEEFEIGKGLRQGDPLSPFLFLMVGEGLHGLLRKSESEGLFRGVEVGKRGLVVSLLQFADDTVILGKANGENVFMVKTVLRWFELMSGLRINFGKSSVYGYNVSTRWLNGMACSLRCGVGKTPFMYLGLPVGGKSGSKKLWEPVINKFRAKLAVWKSASLSFGGRITLLNSVLSALPIFYMSLFLLPSSVVSELVSIQRGFLWGGAGLNRKIPWVKWDIVCGNKSQGGLGVSDLRRKNWALLGKWWFRFGDGVGSLWKRVVRDKYYEGRCEVDITAIDYLRVSKLWKDIISIGGKSVRLRSMLGNGFRWEVGCGSRVGFWREKWVGDKSLRDLCPRLYALAVNKEGLVSDMGHWEGDRWQWNMVWRRGRMGREKDEEEVLWGVVDCVQLKNGREDVWNWVHDPRGKYSVRTAYEFLSPEECHLDSQLCRFIWCRLVPLKVSFFGWRLCLDRLPTKWNLQKRGVLVQQEGSFCGLCHGVVEEVDHLFCTCREAWLVWVKVLNWWGIETVMLNTVRGVAEFFFFDLGRIIGKELGACVFLVVAWYLWYWRNACVFKNCGSMQECLLDKLNPIECALAVKRYKRMLKSFQKLHHRLL</sequence>
<dbReference type="Pfam" id="PF13966">
    <property type="entry name" value="zf-RVT"/>
    <property type="match status" value="1"/>
</dbReference>
<feature type="coiled-coil region" evidence="2">
    <location>
        <begin position="864"/>
        <end position="891"/>
    </location>
</feature>
<dbReference type="SUPFAM" id="SSF54928">
    <property type="entry name" value="RNA-binding domain, RBD"/>
    <property type="match status" value="1"/>
</dbReference>
<keyword evidence="4" id="KW-0472">Membrane</keyword>
<keyword evidence="4" id="KW-1133">Transmembrane helix</keyword>
<dbReference type="EMBL" id="BPVZ01000015">
    <property type="protein sequence ID" value="GKU99948.1"/>
    <property type="molecule type" value="Genomic_DNA"/>
</dbReference>
<reference evidence="7 8" key="1">
    <citation type="journal article" date="2021" name="Commun. Biol.">
        <title>The genome of Shorea leprosula (Dipterocarpaceae) highlights the ecological relevance of drought in aseasonal tropical rainforests.</title>
        <authorList>
            <person name="Ng K.K.S."/>
            <person name="Kobayashi M.J."/>
            <person name="Fawcett J.A."/>
            <person name="Hatakeyama M."/>
            <person name="Paape T."/>
            <person name="Ng C.H."/>
            <person name="Ang C.C."/>
            <person name="Tnah L.H."/>
            <person name="Lee C.T."/>
            <person name="Nishiyama T."/>
            <person name="Sese J."/>
            <person name="O'Brien M.J."/>
            <person name="Copetti D."/>
            <person name="Mohd Noor M.I."/>
            <person name="Ong R.C."/>
            <person name="Putra M."/>
            <person name="Sireger I.Z."/>
            <person name="Indrioko S."/>
            <person name="Kosugi Y."/>
            <person name="Izuno A."/>
            <person name="Isagi Y."/>
            <person name="Lee S.L."/>
            <person name="Shimizu K.K."/>
        </authorList>
    </citation>
    <scope>NUCLEOTIDE SEQUENCE [LARGE SCALE GENOMIC DNA]</scope>
    <source>
        <strain evidence="7">214</strain>
    </source>
</reference>
<dbReference type="InterPro" id="IPR043502">
    <property type="entry name" value="DNA/RNA_pol_sf"/>
</dbReference>
<dbReference type="InterPro" id="IPR035979">
    <property type="entry name" value="RBD_domain_sf"/>
</dbReference>
<keyword evidence="2" id="KW-0175">Coiled coil</keyword>
<dbReference type="PANTHER" id="PTHR33116">
    <property type="entry name" value="REVERSE TRANSCRIPTASE ZINC-BINDING DOMAIN-CONTAINING PROTEIN-RELATED-RELATED"/>
    <property type="match status" value="1"/>
</dbReference>